<feature type="compositionally biased region" description="Pro residues" evidence="3">
    <location>
        <begin position="613"/>
        <end position="623"/>
    </location>
</feature>
<dbReference type="InterPro" id="IPR019579">
    <property type="entry name" value="FAM161A/B"/>
</dbReference>
<dbReference type="OMA" id="WRRYNPQ"/>
<feature type="region of interest" description="Disordered" evidence="3">
    <location>
        <begin position="740"/>
        <end position="816"/>
    </location>
</feature>
<proteinExistence type="inferred from homology"/>
<dbReference type="Proteomes" id="UP000038009">
    <property type="component" value="Unassembled WGS sequence"/>
</dbReference>
<dbReference type="OrthoDB" id="2150121at2759"/>
<dbReference type="PRINTS" id="PR01217">
    <property type="entry name" value="PRICHEXTENSN"/>
</dbReference>
<feature type="region of interest" description="Disordered" evidence="3">
    <location>
        <begin position="399"/>
        <end position="429"/>
    </location>
</feature>
<feature type="compositionally biased region" description="Basic and acidic residues" evidence="3">
    <location>
        <begin position="151"/>
        <end position="176"/>
    </location>
</feature>
<feature type="compositionally biased region" description="Low complexity" evidence="3">
    <location>
        <begin position="1013"/>
        <end position="1067"/>
    </location>
</feature>
<dbReference type="Pfam" id="PF10595">
    <property type="entry name" value="FAM161A_B"/>
    <property type="match status" value="1"/>
</dbReference>
<feature type="compositionally biased region" description="Low complexity" evidence="3">
    <location>
        <begin position="962"/>
        <end position="974"/>
    </location>
</feature>
<evidence type="ECO:0000256" key="1">
    <source>
        <dbReference type="ARBA" id="ARBA00006663"/>
    </source>
</evidence>
<dbReference type="EMBL" id="LJSK01000201">
    <property type="protein sequence ID" value="KPI85234.1"/>
    <property type="molecule type" value="Genomic_DNA"/>
</dbReference>
<dbReference type="PANTHER" id="PTHR21501:SF1">
    <property type="entry name" value="PROTEIN FAM-161"/>
    <property type="match status" value="1"/>
</dbReference>
<comment type="caution">
    <text evidence="4">The sequence shown here is derived from an EMBL/GenBank/DDBJ whole genome shotgun (WGS) entry which is preliminary data.</text>
</comment>
<comment type="similarity">
    <text evidence="1">Belongs to the FAM161 family.</text>
</comment>
<feature type="region of interest" description="Disordered" evidence="3">
    <location>
        <begin position="514"/>
        <end position="576"/>
    </location>
</feature>
<name>A0A0N1I1W1_LEPSE</name>
<keyword evidence="5" id="KW-1185">Reference proteome</keyword>
<sequence>MEASMAVELLALKEEQHRLEQLLGHTALGASFEASEILHGNSKAAAQQRCVRELGVAEVNTAMTGSSVAATGDASATEASKAAAHVSGRVPWTYQDRLKELEALKKKYVAYARASMNQYFDSVGNYQGYKERRESRMKNVQPFTFESRELVKTPRIREQRAEDDRRAREAASEERRRHPLKAKPVPPSTFMNKYELMVEEWCQRKAAIELMSSERARLAKEEAEYVRLSAQCLRNTREELMGVVYGPDGKPITKREQRRRALSADARSGCAPHHASEVPLEVKMKLWPALSDHERVRRQRIKYKAAVRKVEVDEEVRQVLPLLTSPTPARCYDAAAGVNAALLLAASGDGGGPCYGVGQPIHLASPATATTAGMQGAAPPVTTAAAVGPVVAAAGAAVAPPTAAPPPLQPPTAANLGLAAPAPTPAAPAPVSVPSPYPTVAAVPPPPPSAAVPSPPLLTAAATSIPASVPVPPPPPGAAASTSLVPNPSLSLFSVSTVIAPPLGVGTGGAASAIPVPPPPPPATAPAPPGAVPAAGLSSPSSVSAPLSIIPSSDASTTSPMPTAKLTALPCSPPRPPLSSLMFPQIPEGASTASAASAPPGAPTATAQSNFLSPPPPPPPSVVPPASQAAVPAATLIASASPVAASPSPAVPAAPAAASVSPSATSPAAAATPAGNEQKDNAAAWRRYNPQLTFKPNVKPGVPNFEALWAKNNAELAEKKKTHPITTPKPFNLKPSVRAERVVGRRPTRSVGAVGPPTRHRSASRTKKPSKAAPVAFPHATASADTTARGRPLPQSCGEDRDRQRLHSNAPRGTRAHALRTEAIYSNYVKQSEEHSKIAEDDEQYWKAVAQRQREVRRRLAGYITDHHLDYELMIKSKVRALHATMKENEKAAKERLADMKRRVAEMPPVFAEPVHLHEESKALAEVEQGILQSLKDTGLDGATIRSILAASASDAENASPGDAADGLNAASAATPGGATVEEGADQTNQASGGTADAPPNTTSAHSKHSHKSSSSSSSNSSSDSSRSSSISDSSSSNSSKKSPSAPRPSISLSVPSAASVSALKPVTPKKNAEYSEDSFEDSSDSD</sequence>
<feature type="region of interest" description="Disordered" evidence="3">
    <location>
        <begin position="151"/>
        <end position="186"/>
    </location>
</feature>
<dbReference type="InterPro" id="IPR051655">
    <property type="entry name" value="FAM161"/>
</dbReference>
<feature type="region of interest" description="Disordered" evidence="3">
    <location>
        <begin position="953"/>
        <end position="1087"/>
    </location>
</feature>
<evidence type="ECO:0000256" key="2">
    <source>
        <dbReference type="ARBA" id="ARBA00023054"/>
    </source>
</evidence>
<feature type="compositionally biased region" description="Low complexity" evidence="3">
    <location>
        <begin position="644"/>
        <end position="674"/>
    </location>
</feature>
<organism evidence="4 5">
    <name type="scientific">Leptomonas seymouri</name>
    <dbReference type="NCBI Taxonomy" id="5684"/>
    <lineage>
        <taxon>Eukaryota</taxon>
        <taxon>Discoba</taxon>
        <taxon>Euglenozoa</taxon>
        <taxon>Kinetoplastea</taxon>
        <taxon>Metakinetoplastina</taxon>
        <taxon>Trypanosomatida</taxon>
        <taxon>Trypanosomatidae</taxon>
        <taxon>Leishmaniinae</taxon>
        <taxon>Leptomonas</taxon>
    </lineage>
</organism>
<protein>
    <submittedName>
        <fullName evidence="4">Uncharacterized protein</fullName>
    </submittedName>
</protein>
<dbReference type="GO" id="GO:0044782">
    <property type="term" value="P:cilium organization"/>
    <property type="evidence" value="ECO:0007669"/>
    <property type="project" value="TreeGrafter"/>
</dbReference>
<feature type="compositionally biased region" description="Acidic residues" evidence="3">
    <location>
        <begin position="1075"/>
        <end position="1087"/>
    </location>
</feature>
<feature type="compositionally biased region" description="Low complexity" evidence="3">
    <location>
        <begin position="411"/>
        <end position="421"/>
    </location>
</feature>
<dbReference type="GO" id="GO:0005856">
    <property type="term" value="C:cytoskeleton"/>
    <property type="evidence" value="ECO:0007669"/>
    <property type="project" value="UniProtKB-ARBA"/>
</dbReference>
<keyword evidence="2" id="KW-0175">Coiled coil</keyword>
<evidence type="ECO:0000313" key="5">
    <source>
        <dbReference type="Proteomes" id="UP000038009"/>
    </source>
</evidence>
<dbReference type="AlphaFoldDB" id="A0A0N1I1W1"/>
<dbReference type="VEuPathDB" id="TriTrypDB:Lsey_0201_0110"/>
<feature type="region of interest" description="Disordered" evidence="3">
    <location>
        <begin position="589"/>
        <end position="626"/>
    </location>
</feature>
<evidence type="ECO:0000256" key="3">
    <source>
        <dbReference type="SAM" id="MobiDB-lite"/>
    </source>
</evidence>
<dbReference type="PANTHER" id="PTHR21501">
    <property type="entry name" value="PROTEIN FAM-161"/>
    <property type="match status" value="1"/>
</dbReference>
<feature type="compositionally biased region" description="Low complexity" evidence="3">
    <location>
        <begin position="589"/>
        <end position="607"/>
    </location>
</feature>
<feature type="compositionally biased region" description="Basic residues" evidence="3">
    <location>
        <begin position="758"/>
        <end position="770"/>
    </location>
</feature>
<feature type="compositionally biased region" description="Low complexity" evidence="3">
    <location>
        <begin position="532"/>
        <end position="553"/>
    </location>
</feature>
<feature type="region of interest" description="Disordered" evidence="3">
    <location>
        <begin position="644"/>
        <end position="681"/>
    </location>
</feature>
<reference evidence="4 5" key="1">
    <citation type="journal article" date="2015" name="PLoS Pathog.">
        <title>Leptomonas seymouri: Adaptations to the Dixenous Life Cycle Analyzed by Genome Sequencing, Transcriptome Profiling and Co-infection with Leishmania donovani.</title>
        <authorList>
            <person name="Kraeva N."/>
            <person name="Butenko A."/>
            <person name="Hlavacova J."/>
            <person name="Kostygov A."/>
            <person name="Myskova J."/>
            <person name="Grybchuk D."/>
            <person name="Lestinova T."/>
            <person name="Votypka J."/>
            <person name="Volf P."/>
            <person name="Opperdoes F."/>
            <person name="Flegontov P."/>
            <person name="Lukes J."/>
            <person name="Yurchenko V."/>
        </authorList>
    </citation>
    <scope>NUCLEOTIDE SEQUENCE [LARGE SCALE GENOMIC DNA]</scope>
    <source>
        <strain evidence="4 5">ATCC 30220</strain>
    </source>
</reference>
<evidence type="ECO:0000313" key="4">
    <source>
        <dbReference type="EMBL" id="KPI85234.1"/>
    </source>
</evidence>
<gene>
    <name evidence="4" type="ORF">ABL78_5717</name>
</gene>
<feature type="compositionally biased region" description="Pro residues" evidence="3">
    <location>
        <begin position="515"/>
        <end position="531"/>
    </location>
</feature>
<dbReference type="GO" id="GO:0005929">
    <property type="term" value="C:cilium"/>
    <property type="evidence" value="ECO:0007669"/>
    <property type="project" value="TreeGrafter"/>
</dbReference>
<accession>A0A0N1I1W1</accession>